<dbReference type="Gene3D" id="3.30.1330.40">
    <property type="entry name" value="RutC-like"/>
    <property type="match status" value="1"/>
</dbReference>
<evidence type="ECO:0000256" key="2">
    <source>
        <dbReference type="PIRSR" id="PIRSR631038-2"/>
    </source>
</evidence>
<dbReference type="EMBL" id="CP163431">
    <property type="protein sequence ID" value="XDQ06955.1"/>
    <property type="molecule type" value="Genomic_DNA"/>
</dbReference>
<dbReference type="AlphaFoldDB" id="A0AB39MKQ3"/>
<organism evidence="4">
    <name type="scientific">Streptomyces sp. R08</name>
    <dbReference type="NCBI Taxonomy" id="3238624"/>
    <lineage>
        <taxon>Bacteria</taxon>
        <taxon>Bacillati</taxon>
        <taxon>Actinomycetota</taxon>
        <taxon>Actinomycetes</taxon>
        <taxon>Kitasatosporales</taxon>
        <taxon>Streptomycetaceae</taxon>
        <taxon>Streptomyces</taxon>
    </lineage>
</organism>
<feature type="binding site" evidence="2">
    <location>
        <position position="225"/>
    </location>
    <ligand>
        <name>substrate</name>
    </ligand>
</feature>
<dbReference type="InterPro" id="IPR031038">
    <property type="entry name" value="Chori_FkbO_Hyg5"/>
</dbReference>
<feature type="active site" description="Proton acceptor" evidence="1">
    <location>
        <position position="341"/>
    </location>
</feature>
<feature type="binding site" evidence="2">
    <location>
        <position position="152"/>
    </location>
    <ligand>
        <name>substrate</name>
    </ligand>
</feature>
<feature type="binding site" evidence="2">
    <location>
        <position position="159"/>
    </location>
    <ligand>
        <name>substrate</name>
    </ligand>
</feature>
<dbReference type="CDD" id="cd06153">
    <property type="entry name" value="YjgF_YER057c_UK114_like_5"/>
    <property type="match status" value="1"/>
</dbReference>
<name>A0AB39MKQ3_9ACTN</name>
<sequence>MSNRQPEARSRGLWSDLVPVTTAAPREPVASRGNILGRIRFTDAPAEAALDDATPLLTTHMTNEHVPPVEEIWRTALPVRTGTAGDAVFAEDGEHLFYAVRLGPQPVYREPVRELYENALRFAWDHGYTDLVRMWNLIGGITSPNADGLEIYRDFCIGRAEAFSALADRFPQLSAATGIGTLSPGVDVAFLAAKPGRAVHLENPRQTPAYKYPSQYGPKSPSFARATFLKDTTAPESVTGTLFVSGTASILGDDTVHIDDVALQTEETLRNIGALAGGDNLRDHGLDGAGYDVKDLDQVKVYVRDAEDLLVVRSICESTLPADTDISYFNVAVCRPDLLVEIEGVCR</sequence>
<dbReference type="Pfam" id="PF21168">
    <property type="entry name" value="FkbO_Hyg5-like_N"/>
    <property type="match status" value="1"/>
</dbReference>
<proteinExistence type="predicted"/>
<evidence type="ECO:0000313" key="4">
    <source>
        <dbReference type="EMBL" id="XDQ06955.1"/>
    </source>
</evidence>
<dbReference type="RefSeq" id="WP_369191801.1">
    <property type="nucleotide sequence ID" value="NZ_CP163431.1"/>
</dbReference>
<evidence type="ECO:0000259" key="3">
    <source>
        <dbReference type="Pfam" id="PF21168"/>
    </source>
</evidence>
<protein>
    <submittedName>
        <fullName evidence="4">FkbO/Hyg5 family chorismatase</fullName>
    </submittedName>
</protein>
<accession>A0AB39MKQ3</accession>
<evidence type="ECO:0000256" key="1">
    <source>
        <dbReference type="PIRSR" id="PIRSR631038-1"/>
    </source>
</evidence>
<reference evidence="4" key="1">
    <citation type="submission" date="2024-07" db="EMBL/GenBank/DDBJ databases">
        <authorList>
            <person name="Yu S.T."/>
        </authorList>
    </citation>
    <scope>NUCLEOTIDE SEQUENCE</scope>
    <source>
        <strain evidence="4">R08</strain>
    </source>
</reference>
<feature type="binding site" evidence="2">
    <location>
        <position position="212"/>
    </location>
    <ligand>
        <name>substrate</name>
    </ligand>
</feature>
<feature type="domain" description="Chorismatase FkbO/Hyg5-like N-terminal" evidence="3">
    <location>
        <begin position="71"/>
        <end position="192"/>
    </location>
</feature>
<dbReference type="InterPro" id="IPR035959">
    <property type="entry name" value="RutC-like_sf"/>
</dbReference>
<dbReference type="SUPFAM" id="SSF55298">
    <property type="entry name" value="YjgF-like"/>
    <property type="match status" value="1"/>
</dbReference>
<dbReference type="InterPro" id="IPR049368">
    <property type="entry name" value="FkbO_Hyg5-like_N"/>
</dbReference>
<gene>
    <name evidence="4" type="ORF">AB5J58_45245</name>
</gene>
<dbReference type="NCBIfam" id="TIGR04444">
    <property type="entry name" value="chori_FkbO_Hyg5"/>
    <property type="match status" value="1"/>
</dbReference>